<name>A0A5C5YFL0_9BACT</name>
<dbReference type="Proteomes" id="UP000318478">
    <property type="component" value="Unassembled WGS sequence"/>
</dbReference>
<reference evidence="1 2" key="1">
    <citation type="submission" date="2019-02" db="EMBL/GenBank/DDBJ databases">
        <title>Deep-cultivation of Planctomycetes and their phenomic and genomic characterization uncovers novel biology.</title>
        <authorList>
            <person name="Wiegand S."/>
            <person name="Jogler M."/>
            <person name="Boedeker C."/>
            <person name="Pinto D."/>
            <person name="Vollmers J."/>
            <person name="Rivas-Marin E."/>
            <person name="Kohn T."/>
            <person name="Peeters S.H."/>
            <person name="Heuer A."/>
            <person name="Rast P."/>
            <person name="Oberbeckmann S."/>
            <person name="Bunk B."/>
            <person name="Jeske O."/>
            <person name="Meyerdierks A."/>
            <person name="Storesund J.E."/>
            <person name="Kallscheuer N."/>
            <person name="Luecker S."/>
            <person name="Lage O.M."/>
            <person name="Pohl T."/>
            <person name="Merkel B.J."/>
            <person name="Hornburger P."/>
            <person name="Mueller R.-W."/>
            <person name="Bruemmer F."/>
            <person name="Labrenz M."/>
            <person name="Spormann A.M."/>
            <person name="Op Den Camp H."/>
            <person name="Overmann J."/>
            <person name="Amann R."/>
            <person name="Jetten M.S.M."/>
            <person name="Mascher T."/>
            <person name="Medema M.H."/>
            <person name="Devos D.P."/>
            <person name="Kaster A.-K."/>
            <person name="Ovreas L."/>
            <person name="Rohde M."/>
            <person name="Galperin M.Y."/>
            <person name="Jogler C."/>
        </authorList>
    </citation>
    <scope>NUCLEOTIDE SEQUENCE [LARGE SCALE GENOMIC DNA]</scope>
    <source>
        <strain evidence="1 2">Pla123a</strain>
    </source>
</reference>
<accession>A0A5C5YFL0</accession>
<organism evidence="1 2">
    <name type="scientific">Posidoniimonas polymericola</name>
    <dbReference type="NCBI Taxonomy" id="2528002"/>
    <lineage>
        <taxon>Bacteria</taxon>
        <taxon>Pseudomonadati</taxon>
        <taxon>Planctomycetota</taxon>
        <taxon>Planctomycetia</taxon>
        <taxon>Pirellulales</taxon>
        <taxon>Lacipirellulaceae</taxon>
        <taxon>Posidoniimonas</taxon>
    </lineage>
</organism>
<dbReference type="AlphaFoldDB" id="A0A5C5YFL0"/>
<gene>
    <name evidence="1" type="primary">lptD</name>
    <name evidence="1" type="ORF">Pla123a_39290</name>
</gene>
<protein>
    <submittedName>
        <fullName evidence="1">LPS-assembly protein LptD</fullName>
    </submittedName>
</protein>
<keyword evidence="2" id="KW-1185">Reference proteome</keyword>
<evidence type="ECO:0000313" key="1">
    <source>
        <dbReference type="EMBL" id="TWT73593.1"/>
    </source>
</evidence>
<dbReference type="EMBL" id="SJPO01000010">
    <property type="protein sequence ID" value="TWT73593.1"/>
    <property type="molecule type" value="Genomic_DNA"/>
</dbReference>
<dbReference type="PANTHER" id="PTHR30189:SF1">
    <property type="entry name" value="LPS-ASSEMBLY PROTEIN LPTD"/>
    <property type="match status" value="1"/>
</dbReference>
<sequence>MAAQAWGDVQMPTPDPSAAIEIDAGGATQWVEGAYNVRLLSRGVKITQGATTIEADQAVVFTDIAPRLGDPRRVIVYAEGTAESPVVEKLRKPGAEPADAPVARQQSPNWYATLVTEVSVEWRSPPPSPRGEALPEIASRALTRLRKVDSEVQVAQFAAPGFATPLAPPPGPELPTQPGFRQVEIFRRSAVGSNILIEPDQMTGETVYLISEGINIVVKGINAAGLPDILGDVEGFDLETDRAVVWAGGAAGGTSFQQQRGDPLEIYMEGNIVFRQGDRTVYADRMYYDVRTRSGVVLNAELQTPLPDLNGKSIRGLVRLKAGMIRQLDANRFVATDALITSSRLEVPSYHIGADTITFEDKQRPVMNPLTGRQARVAATGEGVFEHERTASAIGNKVYVNQVPVFYWPTITTNLEEPAYYIRGLNVGNDSIYGFQLSVDLDLYQLLGARAPDGHAWELNLDYLGDRGLGHGTSYSYVDDSFLGHNGPVVGRADFWAIDDSGLDNLGFLRRALVPEAGYRGRAYWNHRQHVTDGLLEGWIAQAEVGWISDRTFLEQYYESEWDENKDQTTGARFRRLSGNQSVSIEANAQLNEFFTQTQWLPRLDHWIMGQEFLGDSMTWYGHTSIGYADLDVATAPADPAASLGLANYTAFPWEADVSGERFLTRHEIDLPIDADPFKIVPYALGEFAHWGEDLTGQDVQRTYVHTGVRASIPFWAANPSIRDPLFNLHGLAHKVVFDAELSYTDASENFDRFPLYDELEDNSLEEQRRRYFDPLFAPGLAGLYSAGTINPRVDPRVYAIRSGIHGWVASPSAELVEDQMAMRVGMRHRLQTKRGLPGQERIVDWLTFDSNATWFPDDTRDNFGEPFGLLDYDMRWHLGDRFTILSDGFADTFADGLRTVSGGVQLNRPTIGNIYVGYRTVRGPFSADLITATINYRMSPKWIGSASTVLDFSEAGNIGQSFMISRLGEALITSIGVNVDESKGNVGFNFAIEPRFLPSLAITRRTGIDVPPAGYYGLE</sequence>
<dbReference type="PANTHER" id="PTHR30189">
    <property type="entry name" value="LPS-ASSEMBLY PROTEIN"/>
    <property type="match status" value="1"/>
</dbReference>
<proteinExistence type="predicted"/>
<dbReference type="InterPro" id="IPR050218">
    <property type="entry name" value="LptD"/>
</dbReference>
<comment type="caution">
    <text evidence="1">The sequence shown here is derived from an EMBL/GenBank/DDBJ whole genome shotgun (WGS) entry which is preliminary data.</text>
</comment>
<dbReference type="GO" id="GO:0009279">
    <property type="term" value="C:cell outer membrane"/>
    <property type="evidence" value="ECO:0007669"/>
    <property type="project" value="TreeGrafter"/>
</dbReference>
<evidence type="ECO:0000313" key="2">
    <source>
        <dbReference type="Proteomes" id="UP000318478"/>
    </source>
</evidence>
<dbReference type="GO" id="GO:1990351">
    <property type="term" value="C:transporter complex"/>
    <property type="evidence" value="ECO:0007669"/>
    <property type="project" value="TreeGrafter"/>
</dbReference>